<dbReference type="PANTHER" id="PTHR30265">
    <property type="entry name" value="RHO-INTERACTING TRANSCRIPTION TERMINATION FACTOR NUSG"/>
    <property type="match status" value="1"/>
</dbReference>
<protein>
    <recommendedName>
        <fullName evidence="5 6">Transcription termination/antitermination protein NusG</fullName>
    </recommendedName>
</protein>
<evidence type="ECO:0000259" key="9">
    <source>
        <dbReference type="SMART" id="SM00739"/>
    </source>
</evidence>
<keyword evidence="3 5" id="KW-0805">Transcription regulation</keyword>
<dbReference type="Gene3D" id="2.30.30.30">
    <property type="match status" value="1"/>
</dbReference>
<dbReference type="FunFam" id="3.30.70.940:FF:000002">
    <property type="entry name" value="Transcription termination/antitermination protein NusG"/>
    <property type="match status" value="1"/>
</dbReference>
<dbReference type="Gene3D" id="3.30.70.940">
    <property type="entry name" value="NusG, N-terminal domain"/>
    <property type="match status" value="1"/>
</dbReference>
<dbReference type="PROSITE" id="PS01014">
    <property type="entry name" value="NUSG"/>
    <property type="match status" value="1"/>
</dbReference>
<keyword evidence="1 5" id="KW-0806">Transcription termination</keyword>
<dbReference type="GO" id="GO:0032784">
    <property type="term" value="P:regulation of DNA-templated transcription elongation"/>
    <property type="evidence" value="ECO:0007669"/>
    <property type="project" value="InterPro"/>
</dbReference>
<evidence type="ECO:0000256" key="3">
    <source>
        <dbReference type="ARBA" id="ARBA00023015"/>
    </source>
</evidence>
<dbReference type="CDD" id="cd09891">
    <property type="entry name" value="NGN_Bact_1"/>
    <property type="match status" value="1"/>
</dbReference>
<accession>A0A3A1QTI4</accession>
<dbReference type="PRINTS" id="PR00338">
    <property type="entry name" value="NUSGTNSCPFCT"/>
</dbReference>
<sequence>MEKNWYVVHTYSGYENKVKANLEKRVESMGMQDKIFRVVVPEEEETEIKNGKKKVVKKKVFPGYVIVEIVMTDDSWYVVRNTPGVTGFVGSTGSGSKPTPLLPEEVNSLLKQMGMVEKRLDVNFELGETITVTEGPFANFTGQIEEIDAAKAKVKVLVNMFGRETPVELEFTQIDKL</sequence>
<dbReference type="EMBL" id="QXIR01000028">
    <property type="protein sequence ID" value="RIW30003.1"/>
    <property type="molecule type" value="Genomic_DNA"/>
</dbReference>
<comment type="function">
    <text evidence="5 7">Participates in transcription elongation, termination and antitermination.</text>
</comment>
<dbReference type="GO" id="GO:0005829">
    <property type="term" value="C:cytosol"/>
    <property type="evidence" value="ECO:0007669"/>
    <property type="project" value="UniProtKB-ARBA"/>
</dbReference>
<dbReference type="RefSeq" id="WP_119548633.1">
    <property type="nucleotide sequence ID" value="NZ_QXIR01000028.1"/>
</dbReference>
<keyword evidence="11" id="KW-1185">Reference proteome</keyword>
<dbReference type="InterPro" id="IPR008991">
    <property type="entry name" value="Translation_prot_SH3-like_sf"/>
</dbReference>
<dbReference type="InterPro" id="IPR015869">
    <property type="entry name" value="Transcrpt_antiterm_NusG_bac_CS"/>
</dbReference>
<dbReference type="SUPFAM" id="SSF50104">
    <property type="entry name" value="Translation proteins SH3-like domain"/>
    <property type="match status" value="1"/>
</dbReference>
<dbReference type="GO" id="GO:0031564">
    <property type="term" value="P:transcription antitermination"/>
    <property type="evidence" value="ECO:0007669"/>
    <property type="project" value="UniProtKB-UniRule"/>
</dbReference>
<gene>
    <name evidence="5 10" type="primary">nusG</name>
    <name evidence="10" type="ORF">D3H55_17610</name>
</gene>
<dbReference type="InterPro" id="IPR005824">
    <property type="entry name" value="KOW"/>
</dbReference>
<dbReference type="NCBIfam" id="TIGR00922">
    <property type="entry name" value="nusG"/>
    <property type="match status" value="1"/>
</dbReference>
<dbReference type="InterPro" id="IPR001062">
    <property type="entry name" value="Transcrpt_antiterm_NusG"/>
</dbReference>
<evidence type="ECO:0000313" key="10">
    <source>
        <dbReference type="EMBL" id="RIW30003.1"/>
    </source>
</evidence>
<dbReference type="CDD" id="cd06091">
    <property type="entry name" value="KOW_NusG"/>
    <property type="match status" value="1"/>
</dbReference>
<dbReference type="OrthoDB" id="9809075at2"/>
<comment type="similarity">
    <text evidence="5 7">Belongs to the NusG family.</text>
</comment>
<dbReference type="GO" id="GO:0006353">
    <property type="term" value="P:DNA-templated transcription termination"/>
    <property type="evidence" value="ECO:0007669"/>
    <property type="project" value="UniProtKB-UniRule"/>
</dbReference>
<dbReference type="SMART" id="SM00738">
    <property type="entry name" value="NGN"/>
    <property type="match status" value="1"/>
</dbReference>
<proteinExistence type="inferred from homology"/>
<dbReference type="Pfam" id="PF02357">
    <property type="entry name" value="NusG"/>
    <property type="match status" value="1"/>
</dbReference>
<dbReference type="InterPro" id="IPR043425">
    <property type="entry name" value="NusG-like"/>
</dbReference>
<organism evidence="10 11">
    <name type="scientific">Bacillus salacetis</name>
    <dbReference type="NCBI Taxonomy" id="2315464"/>
    <lineage>
        <taxon>Bacteria</taxon>
        <taxon>Bacillati</taxon>
        <taxon>Bacillota</taxon>
        <taxon>Bacilli</taxon>
        <taxon>Bacillales</taxon>
        <taxon>Bacillaceae</taxon>
        <taxon>Bacillus</taxon>
    </lineage>
</organism>
<evidence type="ECO:0000256" key="1">
    <source>
        <dbReference type="ARBA" id="ARBA00022472"/>
    </source>
</evidence>
<evidence type="ECO:0000256" key="2">
    <source>
        <dbReference type="ARBA" id="ARBA00022814"/>
    </source>
</evidence>
<dbReference type="SMART" id="SM00739">
    <property type="entry name" value="KOW"/>
    <property type="match status" value="1"/>
</dbReference>
<evidence type="ECO:0000256" key="6">
    <source>
        <dbReference type="NCBIfam" id="TIGR00922"/>
    </source>
</evidence>
<dbReference type="InterPro" id="IPR006645">
    <property type="entry name" value="NGN-like_dom"/>
</dbReference>
<keyword evidence="2 5" id="KW-0889">Transcription antitermination</keyword>
<dbReference type="Proteomes" id="UP000265801">
    <property type="component" value="Unassembled WGS sequence"/>
</dbReference>
<evidence type="ECO:0000256" key="7">
    <source>
        <dbReference type="RuleBase" id="RU000538"/>
    </source>
</evidence>
<comment type="caution">
    <text evidence="10">The sequence shown here is derived from an EMBL/GenBank/DDBJ whole genome shotgun (WGS) entry which is preliminary data.</text>
</comment>
<dbReference type="SUPFAM" id="SSF82679">
    <property type="entry name" value="N-utilization substance G protein NusG, N-terminal domain"/>
    <property type="match status" value="1"/>
</dbReference>
<feature type="domain" description="NusG-like N-terminal" evidence="8">
    <location>
        <begin position="2"/>
        <end position="113"/>
    </location>
</feature>
<evidence type="ECO:0000259" key="8">
    <source>
        <dbReference type="SMART" id="SM00738"/>
    </source>
</evidence>
<evidence type="ECO:0000256" key="4">
    <source>
        <dbReference type="ARBA" id="ARBA00023163"/>
    </source>
</evidence>
<evidence type="ECO:0000313" key="11">
    <source>
        <dbReference type="Proteomes" id="UP000265801"/>
    </source>
</evidence>
<name>A0A3A1QTI4_9BACI</name>
<feature type="domain" description="KOW" evidence="9">
    <location>
        <begin position="123"/>
        <end position="150"/>
    </location>
</feature>
<reference evidence="10 11" key="1">
    <citation type="submission" date="2018-09" db="EMBL/GenBank/DDBJ databases">
        <title>Bacillus saliacetes sp. nov., isolated from Thai shrimp paste (Ka-pi).</title>
        <authorList>
            <person name="Daroonpunt R."/>
            <person name="Tanasupawat S."/>
            <person name="Yiamsombut S."/>
        </authorList>
    </citation>
    <scope>NUCLEOTIDE SEQUENCE [LARGE SCALE GENOMIC DNA]</scope>
    <source>
        <strain evidence="10 11">SKP7-4</strain>
    </source>
</reference>
<dbReference type="PANTHER" id="PTHR30265:SF2">
    <property type="entry name" value="TRANSCRIPTION TERMINATION_ANTITERMINATION PROTEIN NUSG"/>
    <property type="match status" value="1"/>
</dbReference>
<keyword evidence="4 5" id="KW-0804">Transcription</keyword>
<dbReference type="InterPro" id="IPR014722">
    <property type="entry name" value="Rib_uL2_dom2"/>
</dbReference>
<dbReference type="Pfam" id="PF00467">
    <property type="entry name" value="KOW"/>
    <property type="match status" value="1"/>
</dbReference>
<evidence type="ECO:0000256" key="5">
    <source>
        <dbReference type="HAMAP-Rule" id="MF_00948"/>
    </source>
</evidence>
<dbReference type="InterPro" id="IPR047050">
    <property type="entry name" value="NGN"/>
</dbReference>
<dbReference type="HAMAP" id="MF_00948">
    <property type="entry name" value="NusG"/>
    <property type="match status" value="1"/>
</dbReference>
<dbReference type="GO" id="GO:0006354">
    <property type="term" value="P:DNA-templated transcription elongation"/>
    <property type="evidence" value="ECO:0007669"/>
    <property type="project" value="UniProtKB-UniRule"/>
</dbReference>
<dbReference type="AlphaFoldDB" id="A0A3A1QTI4"/>
<dbReference type="InterPro" id="IPR036735">
    <property type="entry name" value="NGN_dom_sf"/>
</dbReference>
<dbReference type="FunFam" id="2.30.30.30:FF:000002">
    <property type="entry name" value="Transcription termination/antitermination factor NusG"/>
    <property type="match status" value="1"/>
</dbReference>